<dbReference type="InterPro" id="IPR003661">
    <property type="entry name" value="HisK_dim/P_dom"/>
</dbReference>
<dbReference type="PANTHER" id="PTHR44520">
    <property type="entry name" value="RESPONSE REGULATOR RCP1-RELATED"/>
    <property type="match status" value="1"/>
</dbReference>
<dbReference type="Gene3D" id="1.10.287.130">
    <property type="match status" value="1"/>
</dbReference>
<dbReference type="GO" id="GO:0000155">
    <property type="term" value="F:phosphorelay sensor kinase activity"/>
    <property type="evidence" value="ECO:0007669"/>
    <property type="project" value="InterPro"/>
</dbReference>
<dbReference type="InterPro" id="IPR001789">
    <property type="entry name" value="Sig_transdc_resp-reg_receiver"/>
</dbReference>
<dbReference type="Pfam" id="PF00072">
    <property type="entry name" value="Response_reg"/>
    <property type="match status" value="1"/>
</dbReference>
<dbReference type="SUPFAM" id="SSF47384">
    <property type="entry name" value="Homodimeric domain of signal transducing histidine kinase"/>
    <property type="match status" value="1"/>
</dbReference>
<dbReference type="InterPro" id="IPR036097">
    <property type="entry name" value="HisK_dim/P_sf"/>
</dbReference>
<reference evidence="5 6" key="1">
    <citation type="submission" date="2016-10" db="EMBL/GenBank/DDBJ databases">
        <authorList>
            <person name="de Groot N.N."/>
        </authorList>
    </citation>
    <scope>NUCLEOTIDE SEQUENCE [LARGE SCALE GENOMIC DNA]</scope>
    <source>
        <strain evidence="5 6">ATCC 51969</strain>
    </source>
</reference>
<organism evidence="5 6">
    <name type="scientific">Pedobacter antarcticus</name>
    <dbReference type="NCBI Taxonomy" id="34086"/>
    <lineage>
        <taxon>Bacteria</taxon>
        <taxon>Pseudomonadati</taxon>
        <taxon>Bacteroidota</taxon>
        <taxon>Sphingobacteriia</taxon>
        <taxon>Sphingobacteriales</taxon>
        <taxon>Sphingobacteriaceae</taxon>
        <taxon>Pedobacter</taxon>
    </lineage>
</organism>
<dbReference type="STRING" id="34086.SAMN04488084_102300"/>
<evidence type="ECO:0000259" key="4">
    <source>
        <dbReference type="PROSITE" id="PS50110"/>
    </source>
</evidence>
<dbReference type="PROSITE" id="PS50110">
    <property type="entry name" value="RESPONSE_REGULATORY"/>
    <property type="match status" value="1"/>
</dbReference>
<dbReference type="SMART" id="SM00448">
    <property type="entry name" value="REC"/>
    <property type="match status" value="1"/>
</dbReference>
<evidence type="ECO:0000313" key="5">
    <source>
        <dbReference type="EMBL" id="SFF24456.1"/>
    </source>
</evidence>
<dbReference type="Gene3D" id="3.40.50.2300">
    <property type="match status" value="1"/>
</dbReference>
<dbReference type="EMBL" id="FONS01000007">
    <property type="protein sequence ID" value="SFF24456.1"/>
    <property type="molecule type" value="Genomic_DNA"/>
</dbReference>
<feature type="modified residue" description="4-aspartylphosphate" evidence="3">
    <location>
        <position position="265"/>
    </location>
</feature>
<keyword evidence="3" id="KW-0597">Phosphoprotein</keyword>
<gene>
    <name evidence="5" type="ORF">SAMN03003324_02967</name>
</gene>
<protein>
    <recommendedName>
        <fullName evidence="2">histidine kinase</fullName>
        <ecNumber evidence="2">2.7.13.3</ecNumber>
    </recommendedName>
</protein>
<dbReference type="InterPro" id="IPR011006">
    <property type="entry name" value="CheY-like_superfamily"/>
</dbReference>
<dbReference type="SUPFAM" id="SSF52172">
    <property type="entry name" value="CheY-like"/>
    <property type="match status" value="1"/>
</dbReference>
<evidence type="ECO:0000256" key="1">
    <source>
        <dbReference type="ARBA" id="ARBA00000085"/>
    </source>
</evidence>
<evidence type="ECO:0000256" key="2">
    <source>
        <dbReference type="ARBA" id="ARBA00012438"/>
    </source>
</evidence>
<dbReference type="InterPro" id="IPR052893">
    <property type="entry name" value="TCS_response_regulator"/>
</dbReference>
<dbReference type="CDD" id="cd00156">
    <property type="entry name" value="REC"/>
    <property type="match status" value="1"/>
</dbReference>
<dbReference type="CDD" id="cd00082">
    <property type="entry name" value="HisKA"/>
    <property type="match status" value="1"/>
</dbReference>
<dbReference type="PANTHER" id="PTHR44520:SF2">
    <property type="entry name" value="RESPONSE REGULATOR RCP1"/>
    <property type="match status" value="1"/>
</dbReference>
<accession>A0A1I2H6Q1</accession>
<dbReference type="AlphaFoldDB" id="A0A1I2H6Q1"/>
<comment type="catalytic activity">
    <reaction evidence="1">
        <text>ATP + protein L-histidine = ADP + protein N-phospho-L-histidine.</text>
        <dbReference type="EC" id="2.7.13.3"/>
    </reaction>
</comment>
<dbReference type="Proteomes" id="UP000183129">
    <property type="component" value="Unassembled WGS sequence"/>
</dbReference>
<proteinExistence type="predicted"/>
<sequence>MSPQWISAMKLEQYCAPYEKNSFFIFDNKLQLLSFHIEKQDHVIHFLEKYPKTGENVVEILAHKFLERFRSLAAACLGGSGLSLEYHFKTPGNDDGILQVIFTPLLLESGKHYFSCMISGNIGYPDQVRLLDQYAHMASHDLRAPITNILSLSNLMHLPEMEQYDRSAIMGILDDINYQAEKLDHIIGVLNKMKYREPELVAYKNDTERRDLNHIMLLDDDMLTNKLHDMIISRYYKHKKIVQFDCAKAALQYLREHTPELILLDLNMPEIDGWSFLNILQEHGIGIDVVIVSSTINPSERVKALSYPQVKDFLTKPLTYDKIKHLLTE</sequence>
<dbReference type="EC" id="2.7.13.3" evidence="2"/>
<feature type="domain" description="Response regulatory" evidence="4">
    <location>
        <begin position="214"/>
        <end position="329"/>
    </location>
</feature>
<evidence type="ECO:0000256" key="3">
    <source>
        <dbReference type="PROSITE-ProRule" id="PRU00169"/>
    </source>
</evidence>
<name>A0A1I2H6Q1_9SPHI</name>
<evidence type="ECO:0000313" key="6">
    <source>
        <dbReference type="Proteomes" id="UP000183129"/>
    </source>
</evidence>